<dbReference type="EMBL" id="CP042905">
    <property type="protein sequence ID" value="QEE16368.1"/>
    <property type="molecule type" value="Genomic_DNA"/>
</dbReference>
<protein>
    <submittedName>
        <fullName evidence="1">Nucleoside 2-deoxyribosyltransferase</fullName>
    </submittedName>
</protein>
<name>A0A5B9DB48_9ARCH</name>
<dbReference type="RefSeq" id="WP_244626252.1">
    <property type="nucleotide sequence ID" value="NZ_CP042905.2"/>
</dbReference>
<dbReference type="Gene3D" id="3.40.50.450">
    <property type="match status" value="1"/>
</dbReference>
<reference evidence="1 2" key="1">
    <citation type="journal article" date="2020" name="Nature">
        <title>Isolation of an archaeon at the prokaryote-eukaryote interface.</title>
        <authorList>
            <person name="Imachi H."/>
            <person name="Nobu M.K."/>
            <person name="Nakahara N."/>
            <person name="Morono Y."/>
            <person name="Ogawara M."/>
            <person name="Takaki Y."/>
            <person name="Takano Y."/>
            <person name="Uematsu K."/>
            <person name="Ikuta T."/>
            <person name="Ito M."/>
            <person name="Matsui Y."/>
            <person name="Miyazaki M."/>
            <person name="Murata K."/>
            <person name="Saito Y."/>
            <person name="Sakai S."/>
            <person name="Song C."/>
            <person name="Tasumi E."/>
            <person name="Yamanaka Y."/>
            <person name="Yamaguchi T."/>
            <person name="Kamagata Y."/>
            <person name="Tamaki H."/>
            <person name="Takai K."/>
        </authorList>
    </citation>
    <scope>NUCLEOTIDE SEQUENCE [LARGE SCALE GENOMIC DNA]</scope>
    <source>
        <strain evidence="1 2">MK-D1</strain>
    </source>
</reference>
<keyword evidence="2" id="KW-1185">Reference proteome</keyword>
<accession>A0A5B9DB48</accession>
<proteinExistence type="predicted"/>
<dbReference type="Proteomes" id="UP000321408">
    <property type="component" value="Chromosome"/>
</dbReference>
<dbReference type="KEGG" id="psyt:DSAG12_02198"/>
<dbReference type="SUPFAM" id="SSF52309">
    <property type="entry name" value="N-(deoxy)ribosyltransferase-like"/>
    <property type="match status" value="1"/>
</dbReference>
<evidence type="ECO:0000313" key="2">
    <source>
        <dbReference type="Proteomes" id="UP000321408"/>
    </source>
</evidence>
<dbReference type="GO" id="GO:0016740">
    <property type="term" value="F:transferase activity"/>
    <property type="evidence" value="ECO:0007669"/>
    <property type="project" value="UniProtKB-KW"/>
</dbReference>
<evidence type="ECO:0000313" key="1">
    <source>
        <dbReference type="EMBL" id="QEE16368.1"/>
    </source>
</evidence>
<sequence length="135" mass="15470">MPHMKVYLAIKYHQDNSNRELIMQVLHELESVGIETISIMRDFEQWGKVQYTPQELMKLCFDKIDHCDAIIIEFSEKGVGLGIEAGYSFAKGIPIYAIAKIGADISTTLQGLTKNIYFYEKMAELKEIFDKMKGI</sequence>
<organism evidence="1 2">
    <name type="scientific">Promethearchaeum syntrophicum</name>
    <dbReference type="NCBI Taxonomy" id="2594042"/>
    <lineage>
        <taxon>Archaea</taxon>
        <taxon>Promethearchaeati</taxon>
        <taxon>Promethearchaeota</taxon>
        <taxon>Promethearchaeia</taxon>
        <taxon>Promethearchaeales</taxon>
        <taxon>Promethearchaeaceae</taxon>
        <taxon>Promethearchaeum</taxon>
    </lineage>
</organism>
<dbReference type="GeneID" id="41330187"/>
<dbReference type="AlphaFoldDB" id="A0A5B9DB48"/>
<gene>
    <name evidence="1" type="ORF">DSAG12_02198</name>
</gene>
<reference evidence="1 2" key="2">
    <citation type="journal article" date="2024" name="Int. J. Syst. Evol. Microbiol.">
        <title>Promethearchaeum syntrophicum gen. nov., sp. nov., an anaerobic, obligately syntrophic archaeon, the first isolate of the lineage 'Asgard' archaea, and proposal of the new archaeal phylum Promethearchaeota phyl. nov. and kingdom Promethearchaeati regn. nov.</title>
        <authorList>
            <person name="Imachi H."/>
            <person name="Nobu M.K."/>
            <person name="Kato S."/>
            <person name="Takaki Y."/>
            <person name="Miyazaki M."/>
            <person name="Miyata M."/>
            <person name="Ogawara M."/>
            <person name="Saito Y."/>
            <person name="Sakai S."/>
            <person name="Tahara Y.O."/>
            <person name="Takano Y."/>
            <person name="Tasumi E."/>
            <person name="Uematsu K."/>
            <person name="Yoshimura T."/>
            <person name="Itoh T."/>
            <person name="Ohkuma M."/>
            <person name="Takai K."/>
        </authorList>
    </citation>
    <scope>NUCLEOTIDE SEQUENCE [LARGE SCALE GENOMIC DNA]</scope>
    <source>
        <strain evidence="1 2">MK-D1</strain>
    </source>
</reference>